<reference evidence="1" key="1">
    <citation type="submission" date="2020-05" db="EMBL/GenBank/DDBJ databases">
        <title>High-Quality Genomes of Partial-Nitritation/Anammox System by Hierarchical Clustering Based Hybrid Assembly.</title>
        <authorList>
            <person name="Liu L."/>
            <person name="Wang Y."/>
            <person name="Che Y."/>
            <person name="Chen Y."/>
            <person name="Xia Y."/>
            <person name="Luo R."/>
            <person name="Cheng S.H."/>
            <person name="Zheng C."/>
            <person name="Zhang T."/>
        </authorList>
    </citation>
    <scope>NUCLEOTIDE SEQUENCE</scope>
    <source>
        <strain evidence="1">H1_PAT1</strain>
    </source>
</reference>
<proteinExistence type="predicted"/>
<dbReference type="EMBL" id="JABTTY010000001">
    <property type="protein sequence ID" value="MBE7525417.1"/>
    <property type="molecule type" value="Genomic_DNA"/>
</dbReference>
<name>A0A928TQJ6_UNCKA</name>
<dbReference type="GO" id="GO:0016884">
    <property type="term" value="F:carbon-nitrogen ligase activity, with glutamine as amido-N-donor"/>
    <property type="evidence" value="ECO:0007669"/>
    <property type="project" value="InterPro"/>
</dbReference>
<evidence type="ECO:0000313" key="2">
    <source>
        <dbReference type="Proteomes" id="UP000710385"/>
    </source>
</evidence>
<organism evidence="1 2">
    <name type="scientific">candidate division WWE3 bacterium</name>
    <dbReference type="NCBI Taxonomy" id="2053526"/>
    <lineage>
        <taxon>Bacteria</taxon>
        <taxon>Katanobacteria</taxon>
    </lineage>
</organism>
<dbReference type="SUPFAM" id="SSF89095">
    <property type="entry name" value="GatB/YqeY motif"/>
    <property type="match status" value="1"/>
</dbReference>
<dbReference type="Pfam" id="PF09424">
    <property type="entry name" value="YqeY"/>
    <property type="match status" value="1"/>
</dbReference>
<dbReference type="InterPro" id="IPR023168">
    <property type="entry name" value="GatB_Yqey_C_2"/>
</dbReference>
<dbReference type="InterPro" id="IPR042184">
    <property type="entry name" value="YqeY/Aim41_N"/>
</dbReference>
<sequence>MSIVEQIDADLTSAMKERNELKLSTLRLVRSAMKNKQIDVGRPLTDEEAQAVLKTMKKQFADALQDFENARREDLIERQKAELALIEGYLPSSCSPDELERLVKEAVEATGATGPADFGKAMGAAVKAVAGRAEGAEVRAVVQKLLAPG</sequence>
<dbReference type="PANTHER" id="PTHR28055:SF1">
    <property type="entry name" value="ALTERED INHERITANCE OF MITOCHONDRIA PROTEIN 41, MITOCHONDRIAL"/>
    <property type="match status" value="1"/>
</dbReference>
<evidence type="ECO:0000313" key="1">
    <source>
        <dbReference type="EMBL" id="MBE7525417.1"/>
    </source>
</evidence>
<dbReference type="PANTHER" id="PTHR28055">
    <property type="entry name" value="ALTERED INHERITANCE OF MITOCHONDRIA PROTEIN 41, MITOCHONDRIAL"/>
    <property type="match status" value="1"/>
</dbReference>
<dbReference type="InterPro" id="IPR019004">
    <property type="entry name" value="YqeY/Aim41"/>
</dbReference>
<dbReference type="Proteomes" id="UP000710385">
    <property type="component" value="Unassembled WGS sequence"/>
</dbReference>
<accession>A0A928TQJ6</accession>
<gene>
    <name evidence="1" type="ORF">HS096_03465</name>
</gene>
<dbReference type="Gene3D" id="1.10.10.410">
    <property type="match status" value="1"/>
</dbReference>
<protein>
    <submittedName>
        <fullName evidence="1">GatB/YqeY domain-containing protein</fullName>
    </submittedName>
</protein>
<comment type="caution">
    <text evidence="1">The sequence shown here is derived from an EMBL/GenBank/DDBJ whole genome shotgun (WGS) entry which is preliminary data.</text>
</comment>
<dbReference type="InterPro" id="IPR003789">
    <property type="entry name" value="Asn/Gln_tRNA_amidoTrase-B-like"/>
</dbReference>
<dbReference type="AlphaFoldDB" id="A0A928TQJ6"/>
<dbReference type="Gene3D" id="1.10.1510.10">
    <property type="entry name" value="Uncharacterised protein YqeY/AIM41 PF09424, N-terminal domain"/>
    <property type="match status" value="1"/>
</dbReference>